<evidence type="ECO:0000256" key="2">
    <source>
        <dbReference type="ARBA" id="ARBA00022475"/>
    </source>
</evidence>
<reference evidence="10 11" key="1">
    <citation type="submission" date="2019-02" db="EMBL/GenBank/DDBJ databases">
        <title>Draft genome sequence of Muricauda sp. 176CP4-71.</title>
        <authorList>
            <person name="Park J.-S."/>
        </authorList>
    </citation>
    <scope>NUCLEOTIDE SEQUENCE [LARGE SCALE GENOMIC DNA]</scope>
    <source>
        <strain evidence="10 11">176CP4-71</strain>
    </source>
</reference>
<evidence type="ECO:0000313" key="11">
    <source>
        <dbReference type="Proteomes" id="UP000291981"/>
    </source>
</evidence>
<keyword evidence="3" id="KW-0410">Iron transport</keyword>
<accession>A0A4Q8QDW4</accession>
<dbReference type="PANTHER" id="PTHR42781">
    <property type="entry name" value="SPERMIDINE/PUTRESCINE IMPORT ATP-BINDING PROTEIN POTA"/>
    <property type="match status" value="1"/>
</dbReference>
<dbReference type="Proteomes" id="UP000291981">
    <property type="component" value="Unassembled WGS sequence"/>
</dbReference>
<dbReference type="GO" id="GO:0016020">
    <property type="term" value="C:membrane"/>
    <property type="evidence" value="ECO:0007669"/>
    <property type="project" value="InterPro"/>
</dbReference>
<proteinExistence type="predicted"/>
<keyword evidence="5 10" id="KW-0067">ATP-binding</keyword>
<dbReference type="InterPro" id="IPR050093">
    <property type="entry name" value="ABC_SmlMolc_Importer"/>
</dbReference>
<keyword evidence="7" id="KW-0406">Ion transport</keyword>
<dbReference type="AlphaFoldDB" id="A0A4Q8QDW4"/>
<dbReference type="CDD" id="cd03259">
    <property type="entry name" value="ABC_Carb_Solutes_like"/>
    <property type="match status" value="1"/>
</dbReference>
<keyword evidence="8" id="KW-0472">Membrane</keyword>
<protein>
    <submittedName>
        <fullName evidence="10">ATP-binding cassette domain-containing protein</fullName>
    </submittedName>
</protein>
<dbReference type="PROSITE" id="PS00211">
    <property type="entry name" value="ABC_TRANSPORTER_1"/>
    <property type="match status" value="1"/>
</dbReference>
<keyword evidence="2" id="KW-1003">Cell membrane</keyword>
<evidence type="ECO:0000259" key="9">
    <source>
        <dbReference type="PROSITE" id="PS50893"/>
    </source>
</evidence>
<dbReference type="OrthoDB" id="9802264at2"/>
<evidence type="ECO:0000313" key="10">
    <source>
        <dbReference type="EMBL" id="TAI47767.1"/>
    </source>
</evidence>
<dbReference type="InterPro" id="IPR027417">
    <property type="entry name" value="P-loop_NTPase"/>
</dbReference>
<evidence type="ECO:0000256" key="5">
    <source>
        <dbReference type="ARBA" id="ARBA00022840"/>
    </source>
</evidence>
<keyword evidence="1" id="KW-0813">Transport</keyword>
<dbReference type="PROSITE" id="PS50893">
    <property type="entry name" value="ABC_TRANSPORTER_2"/>
    <property type="match status" value="1"/>
</dbReference>
<keyword evidence="6" id="KW-0408">Iron</keyword>
<name>A0A4Q8QDW4_9FLAO</name>
<dbReference type="GO" id="GO:0016887">
    <property type="term" value="F:ATP hydrolysis activity"/>
    <property type="evidence" value="ECO:0007669"/>
    <property type="project" value="InterPro"/>
</dbReference>
<dbReference type="InterPro" id="IPR015853">
    <property type="entry name" value="ABC_transpr_FbpC"/>
</dbReference>
<evidence type="ECO:0000256" key="8">
    <source>
        <dbReference type="ARBA" id="ARBA00023136"/>
    </source>
</evidence>
<dbReference type="SUPFAM" id="SSF52540">
    <property type="entry name" value="P-loop containing nucleoside triphosphate hydrolases"/>
    <property type="match status" value="1"/>
</dbReference>
<dbReference type="Gene3D" id="3.40.50.300">
    <property type="entry name" value="P-loop containing nucleotide triphosphate hydrolases"/>
    <property type="match status" value="1"/>
</dbReference>
<dbReference type="GO" id="GO:0005524">
    <property type="term" value="F:ATP binding"/>
    <property type="evidence" value="ECO:0007669"/>
    <property type="project" value="UniProtKB-KW"/>
</dbReference>
<keyword evidence="11" id="KW-1185">Reference proteome</keyword>
<dbReference type="GO" id="GO:0015408">
    <property type="term" value="F:ABC-type ferric iron transporter activity"/>
    <property type="evidence" value="ECO:0007669"/>
    <property type="project" value="InterPro"/>
</dbReference>
<keyword evidence="4" id="KW-0547">Nucleotide-binding</keyword>
<gene>
    <name evidence="10" type="ORF">EW142_14005</name>
</gene>
<evidence type="ECO:0000256" key="7">
    <source>
        <dbReference type="ARBA" id="ARBA00023065"/>
    </source>
</evidence>
<sequence length="294" mass="33230">MISIVAQKKLNAAGGSMLLDLDIKVEQGQLVTLYGESGAGKTSTLRILAGLLKPDTGQIVVNQKNWFDSNQNINVKPQARNIGFVFQDYALFPHMTVIENLNFAAGRKNGNHVEHLLELMELGNLKNQKPRTLSGGQQQRVALARALAQQPKILLLDEPLSALDVEIRKKLQKYLLQVHQEYRLTTILVSHDLEEISKLSDWVFEMKQGELIRSGTPQELFSNPKIQENFSVSGEILSIEPKESQVELKLWVQHNEVRILCSKKEAENLKVGDHIVIATNDFRPKIYKGPNYRF</sequence>
<dbReference type="SMART" id="SM00382">
    <property type="entry name" value="AAA"/>
    <property type="match status" value="1"/>
</dbReference>
<evidence type="ECO:0000256" key="4">
    <source>
        <dbReference type="ARBA" id="ARBA00022741"/>
    </source>
</evidence>
<evidence type="ECO:0000256" key="3">
    <source>
        <dbReference type="ARBA" id="ARBA00022496"/>
    </source>
</evidence>
<dbReference type="InterPro" id="IPR003439">
    <property type="entry name" value="ABC_transporter-like_ATP-bd"/>
</dbReference>
<dbReference type="EMBL" id="SGIU01000002">
    <property type="protein sequence ID" value="TAI47767.1"/>
    <property type="molecule type" value="Genomic_DNA"/>
</dbReference>
<dbReference type="InterPro" id="IPR003593">
    <property type="entry name" value="AAA+_ATPase"/>
</dbReference>
<evidence type="ECO:0000256" key="6">
    <source>
        <dbReference type="ARBA" id="ARBA00023004"/>
    </source>
</evidence>
<organism evidence="10 11">
    <name type="scientific">Flagellimonas allohymeniacidonis</name>
    <dbReference type="NCBI Taxonomy" id="2517819"/>
    <lineage>
        <taxon>Bacteria</taxon>
        <taxon>Pseudomonadati</taxon>
        <taxon>Bacteroidota</taxon>
        <taxon>Flavobacteriia</taxon>
        <taxon>Flavobacteriales</taxon>
        <taxon>Flavobacteriaceae</taxon>
        <taxon>Flagellimonas</taxon>
    </lineage>
</organism>
<feature type="domain" description="ABC transporter" evidence="9">
    <location>
        <begin position="2"/>
        <end position="233"/>
    </location>
</feature>
<dbReference type="InterPro" id="IPR017871">
    <property type="entry name" value="ABC_transporter-like_CS"/>
</dbReference>
<dbReference type="RefSeq" id="WP_130614863.1">
    <property type="nucleotide sequence ID" value="NZ_SGIU01000002.1"/>
</dbReference>
<dbReference type="Pfam" id="PF00005">
    <property type="entry name" value="ABC_tran"/>
    <property type="match status" value="1"/>
</dbReference>
<dbReference type="PANTHER" id="PTHR42781:SF4">
    <property type="entry name" value="SPERMIDINE_PUTRESCINE IMPORT ATP-BINDING PROTEIN POTA"/>
    <property type="match status" value="1"/>
</dbReference>
<comment type="caution">
    <text evidence="10">The sequence shown here is derived from an EMBL/GenBank/DDBJ whole genome shotgun (WGS) entry which is preliminary data.</text>
</comment>
<evidence type="ECO:0000256" key="1">
    <source>
        <dbReference type="ARBA" id="ARBA00022448"/>
    </source>
</evidence>